<dbReference type="PANTHER" id="PTHR46696">
    <property type="entry name" value="P450, PUTATIVE (EUROFUNG)-RELATED"/>
    <property type="match status" value="1"/>
</dbReference>
<evidence type="ECO:0000256" key="1">
    <source>
        <dbReference type="ARBA" id="ARBA00010617"/>
    </source>
</evidence>
<comment type="caution">
    <text evidence="3">The sequence shown here is derived from an EMBL/GenBank/DDBJ whole genome shotgun (WGS) entry which is preliminary data.</text>
</comment>
<evidence type="ECO:0000313" key="4">
    <source>
        <dbReference type="Proteomes" id="UP001210380"/>
    </source>
</evidence>
<reference evidence="3 4" key="1">
    <citation type="submission" date="2022-11" db="EMBL/GenBank/DDBJ databases">
        <title>Draft genome sequence of Saccharopolyspora sp. WRP15-2 isolated from rhizosphere soils of wild rice in Thailand.</title>
        <authorList>
            <person name="Duangmal K."/>
            <person name="Kammanee S."/>
            <person name="Muangham S."/>
        </authorList>
    </citation>
    <scope>NUCLEOTIDE SEQUENCE [LARGE SCALE GENOMIC DNA]</scope>
    <source>
        <strain evidence="3 4">WRP15-2</strain>
    </source>
</reference>
<keyword evidence="4" id="KW-1185">Reference proteome</keyword>
<evidence type="ECO:0000313" key="3">
    <source>
        <dbReference type="EMBL" id="MDA3629282.1"/>
    </source>
</evidence>
<feature type="non-terminal residue" evidence="3">
    <location>
        <position position="124"/>
    </location>
</feature>
<dbReference type="PANTHER" id="PTHR46696:SF6">
    <property type="entry name" value="P450, PUTATIVE (EUROFUNG)-RELATED"/>
    <property type="match status" value="1"/>
</dbReference>
<protein>
    <submittedName>
        <fullName evidence="3">Cytochrome P450</fullName>
    </submittedName>
</protein>
<accession>A0ABT4V7N0</accession>
<dbReference type="EMBL" id="JAQGLA010000063">
    <property type="protein sequence ID" value="MDA3629282.1"/>
    <property type="molecule type" value="Genomic_DNA"/>
</dbReference>
<comment type="similarity">
    <text evidence="1">Belongs to the cytochrome P450 family.</text>
</comment>
<gene>
    <name evidence="3" type="ORF">OU415_27890</name>
</gene>
<dbReference type="InterPro" id="IPR036396">
    <property type="entry name" value="Cyt_P450_sf"/>
</dbReference>
<name>A0ABT4V7N0_9PSEU</name>
<dbReference type="Gene3D" id="1.10.630.10">
    <property type="entry name" value="Cytochrome P450"/>
    <property type="match status" value="1"/>
</dbReference>
<dbReference type="SUPFAM" id="SSF48264">
    <property type="entry name" value="Cytochrome P450"/>
    <property type="match status" value="1"/>
</dbReference>
<dbReference type="Proteomes" id="UP001210380">
    <property type="component" value="Unassembled WGS sequence"/>
</dbReference>
<organism evidence="3 4">
    <name type="scientific">Saccharopolyspora oryzae</name>
    <dbReference type="NCBI Taxonomy" id="2997343"/>
    <lineage>
        <taxon>Bacteria</taxon>
        <taxon>Bacillati</taxon>
        <taxon>Actinomycetota</taxon>
        <taxon>Actinomycetes</taxon>
        <taxon>Pseudonocardiales</taxon>
        <taxon>Pseudonocardiaceae</taxon>
        <taxon>Saccharopolyspora</taxon>
    </lineage>
</organism>
<sequence length="124" mass="13996">MTSTSPVQRVTDPAARPDPYPIYAELRRTPVLRDESGVHLVTTYWEIRDLLQDPRISSDSRNLAPGASNLLAEADEATLPPSFIRLDPPEHDRLRRLAMRPFGPPHSPRRIHDMHGELTAIVTD</sequence>
<proteinExistence type="inferred from homology"/>
<feature type="region of interest" description="Disordered" evidence="2">
    <location>
        <begin position="1"/>
        <end position="21"/>
    </location>
</feature>
<evidence type="ECO:0000256" key="2">
    <source>
        <dbReference type="SAM" id="MobiDB-lite"/>
    </source>
</evidence>